<keyword evidence="3 4" id="KW-0949">S-adenosyl-L-methionine</keyword>
<dbReference type="InterPro" id="IPR021867">
    <property type="entry name" value="Bmt2/SAMTOR"/>
</dbReference>
<evidence type="ECO:0000256" key="2">
    <source>
        <dbReference type="ARBA" id="ARBA00022679"/>
    </source>
</evidence>
<feature type="binding site" evidence="4">
    <location>
        <position position="177"/>
    </location>
    <ligand>
        <name>S-adenosyl-L-methionine</name>
        <dbReference type="ChEBI" id="CHEBI:59789"/>
    </ligand>
</feature>
<dbReference type="Gene3D" id="3.40.50.150">
    <property type="entry name" value="Vaccinia Virus protein VP39"/>
    <property type="match status" value="1"/>
</dbReference>
<dbReference type="SUPFAM" id="SSF53335">
    <property type="entry name" value="S-adenosyl-L-methionine-dependent methyltransferases"/>
    <property type="match status" value="1"/>
</dbReference>
<dbReference type="Pfam" id="PF11968">
    <property type="entry name" value="Bmt2"/>
    <property type="match status" value="1"/>
</dbReference>
<gene>
    <name evidence="5" type="ORF">PLOB_00010518</name>
</gene>
<organism evidence="5 6">
    <name type="scientific">Porites lobata</name>
    <dbReference type="NCBI Taxonomy" id="104759"/>
    <lineage>
        <taxon>Eukaryota</taxon>
        <taxon>Metazoa</taxon>
        <taxon>Cnidaria</taxon>
        <taxon>Anthozoa</taxon>
        <taxon>Hexacorallia</taxon>
        <taxon>Scleractinia</taxon>
        <taxon>Fungiina</taxon>
        <taxon>Poritidae</taxon>
        <taxon>Porites</taxon>
    </lineage>
</organism>
<proteinExistence type="inferred from homology"/>
<dbReference type="EMBL" id="CALNXK010000154">
    <property type="protein sequence ID" value="CAH3170173.1"/>
    <property type="molecule type" value="Genomic_DNA"/>
</dbReference>
<comment type="caution">
    <text evidence="5">The sequence shown here is derived from an EMBL/GenBank/DDBJ whole genome shotgun (WGS) entry which is preliminary data.</text>
</comment>
<evidence type="ECO:0000313" key="5">
    <source>
        <dbReference type="EMBL" id="CAH3170173.1"/>
    </source>
</evidence>
<dbReference type="Proteomes" id="UP001159405">
    <property type="component" value="Unassembled WGS sequence"/>
</dbReference>
<dbReference type="EC" id="2.1.1.-" evidence="4"/>
<comment type="similarity">
    <text evidence="4">Belongs to the BMT2 family.</text>
</comment>
<evidence type="ECO:0000256" key="4">
    <source>
        <dbReference type="HAMAP-Rule" id="MF_03044"/>
    </source>
</evidence>
<accession>A0ABN8QT87</accession>
<name>A0ABN8QT87_9CNID</name>
<dbReference type="PANTHER" id="PTHR21008">
    <property type="entry name" value="S-ADENOSYLMETHIONINE SENSOR UPSTREAM OF MTORC1-RELATED"/>
    <property type="match status" value="1"/>
</dbReference>
<sequence>MVLQKAFKKCSKFIMVNMADDPSDMEGCDQQKLADIIKGLHGKLRRELREANGDHNKVWQSHCTDRKSLEEYASAMYMLAVNHWTRQSPEGRVEWCYSMAVEFFSGGGLKKLKEKQKRRRQFSETVNKCCCCFDSEESEICPSARFPSANGKLLLLDVGSCFNPFAAYNNIDPLAIDLQPAISTVYRCDFLNLEVKEMPPLTQKCCSCKNYDTSMRNPSNEMSPEKQDMAVPIFTEHLCNGSTVSEESSETSLQSGKLLMSSTASNVVNNGDKRNLTYVEHYLKELEGKEINILPSEMFHVVVFSLLLSYFPSASQRWECCQKAHQLLQTNGLLLIVTPDSSHQNKNSAMIKSWKSAIESLGFVRFKYEKQTHLHCMAFRKVAPCHSCNYGMGDASMMYIPQDFQEEEESGHPVVSHSEEDSALTMECFSELPDL</sequence>
<comment type="function">
    <text evidence="4">S-adenosyl-L-methionine-binding protein that acts as an inhibitor of mTORC1 signaling. Acts as a sensor of S-adenosyl-L-methionine to signal methionine sufficiency to mTORC1. Probably also acts as a S-adenosyl-L-methionine-dependent methyltransferase.</text>
</comment>
<keyword evidence="6" id="KW-1185">Reference proteome</keyword>
<keyword evidence="2 4" id="KW-0808">Transferase</keyword>
<evidence type="ECO:0000256" key="3">
    <source>
        <dbReference type="ARBA" id="ARBA00022691"/>
    </source>
</evidence>
<reference evidence="5 6" key="1">
    <citation type="submission" date="2022-05" db="EMBL/GenBank/DDBJ databases">
        <authorList>
            <consortium name="Genoscope - CEA"/>
            <person name="William W."/>
        </authorList>
    </citation>
    <scope>NUCLEOTIDE SEQUENCE [LARGE SCALE GENOMIC DNA]</scope>
</reference>
<feature type="binding site" evidence="4">
    <location>
        <position position="159"/>
    </location>
    <ligand>
        <name>S-adenosyl-L-methionine</name>
        <dbReference type="ChEBI" id="CHEBI:59789"/>
    </ligand>
</feature>
<evidence type="ECO:0000256" key="1">
    <source>
        <dbReference type="ARBA" id="ARBA00022603"/>
    </source>
</evidence>
<keyword evidence="1 4" id="KW-0489">Methyltransferase</keyword>
<dbReference type="InterPro" id="IPR029063">
    <property type="entry name" value="SAM-dependent_MTases_sf"/>
</dbReference>
<dbReference type="PANTHER" id="PTHR21008:SF0">
    <property type="entry name" value="S-ADENOSYLMETHIONINE SENSOR UPSTREAM OF MTORC1"/>
    <property type="match status" value="1"/>
</dbReference>
<evidence type="ECO:0000313" key="6">
    <source>
        <dbReference type="Proteomes" id="UP001159405"/>
    </source>
</evidence>
<protein>
    <recommendedName>
        <fullName evidence="4">S-adenosylmethionine sensor upstream of mTORC1</fullName>
    </recommendedName>
    <alternativeName>
        <fullName evidence="4">Probable methyltransferase BMT2 homolog</fullName>
        <ecNumber evidence="4">2.1.1.-</ecNumber>
    </alternativeName>
</protein>
<dbReference type="HAMAP" id="MF_03044">
    <property type="entry name" value="BMT2"/>
    <property type="match status" value="1"/>
</dbReference>